<evidence type="ECO:0000313" key="1">
    <source>
        <dbReference type="EMBL" id="NYD29116.1"/>
    </source>
</evidence>
<dbReference type="Proteomes" id="UP000582231">
    <property type="component" value="Unassembled WGS sequence"/>
</dbReference>
<keyword evidence="2" id="KW-1185">Reference proteome</keyword>
<dbReference type="RefSeq" id="WP_179725521.1">
    <property type="nucleotide sequence ID" value="NZ_BAABEF010000001.1"/>
</dbReference>
<evidence type="ECO:0000313" key="2">
    <source>
        <dbReference type="Proteomes" id="UP000582231"/>
    </source>
</evidence>
<gene>
    <name evidence="1" type="ORF">BJ958_000662</name>
</gene>
<dbReference type="AlphaFoldDB" id="A0A852RIF7"/>
<evidence type="ECO:0008006" key="3">
    <source>
        <dbReference type="Google" id="ProtNLM"/>
    </source>
</evidence>
<organism evidence="1 2">
    <name type="scientific">Nocardioides kongjuensis</name>
    <dbReference type="NCBI Taxonomy" id="349522"/>
    <lineage>
        <taxon>Bacteria</taxon>
        <taxon>Bacillati</taxon>
        <taxon>Actinomycetota</taxon>
        <taxon>Actinomycetes</taxon>
        <taxon>Propionibacteriales</taxon>
        <taxon>Nocardioidaceae</taxon>
        <taxon>Nocardioides</taxon>
    </lineage>
</organism>
<sequence length="135" mass="14219">MLDPTARDRLAILADVLIPGSGAFPSASAAGVPADLIDRALGFRPDLVPAFTRALDLADGLDAEAALDLISTAHIAEFEALSTLVSGAYLQSPQVQQALSYRPAPRQANDDIDSYVDMLEVVVDRGFDIHGADLS</sequence>
<accession>A0A852RIF7</accession>
<protein>
    <recommendedName>
        <fullName evidence="3">Gluconate 2-dehydrogenase subunit 3 family protein</fullName>
    </recommendedName>
</protein>
<reference evidence="1 2" key="1">
    <citation type="submission" date="2020-07" db="EMBL/GenBank/DDBJ databases">
        <title>Sequencing the genomes of 1000 actinobacteria strains.</title>
        <authorList>
            <person name="Klenk H.-P."/>
        </authorList>
    </citation>
    <scope>NUCLEOTIDE SEQUENCE [LARGE SCALE GENOMIC DNA]</scope>
    <source>
        <strain evidence="1 2">DSM 19082</strain>
    </source>
</reference>
<name>A0A852RIF7_9ACTN</name>
<comment type="caution">
    <text evidence="1">The sequence shown here is derived from an EMBL/GenBank/DDBJ whole genome shotgun (WGS) entry which is preliminary data.</text>
</comment>
<dbReference type="EMBL" id="JACCBF010000001">
    <property type="protein sequence ID" value="NYD29116.1"/>
    <property type="molecule type" value="Genomic_DNA"/>
</dbReference>
<proteinExistence type="predicted"/>